<keyword evidence="2" id="KW-0964">Secreted</keyword>
<evidence type="ECO:0000256" key="5">
    <source>
        <dbReference type="ARBA" id="ARBA00022737"/>
    </source>
</evidence>
<dbReference type="GO" id="GO:0051918">
    <property type="term" value="P:negative regulation of fibrinolysis"/>
    <property type="evidence" value="ECO:0007669"/>
    <property type="project" value="TreeGrafter"/>
</dbReference>
<feature type="signal peptide" evidence="15">
    <location>
        <begin position="1"/>
        <end position="19"/>
    </location>
</feature>
<feature type="compositionally biased region" description="Basic residues" evidence="14">
    <location>
        <begin position="275"/>
        <end position="305"/>
    </location>
</feature>
<dbReference type="GO" id="GO:0008270">
    <property type="term" value="F:zinc ion binding"/>
    <property type="evidence" value="ECO:0007669"/>
    <property type="project" value="TreeGrafter"/>
</dbReference>
<feature type="compositionally biased region" description="Basic and acidic residues" evidence="14">
    <location>
        <begin position="433"/>
        <end position="445"/>
    </location>
</feature>
<evidence type="ECO:0000256" key="13">
    <source>
        <dbReference type="ARBA" id="ARBA00041330"/>
    </source>
</evidence>
<keyword evidence="17" id="KW-1185">Reference proteome</keyword>
<dbReference type="GeneID" id="114052914"/>
<keyword evidence="6" id="KW-0862">Zinc</keyword>
<evidence type="ECO:0000256" key="3">
    <source>
        <dbReference type="ARBA" id="ARBA00022674"/>
    </source>
</evidence>
<evidence type="ECO:0000256" key="7">
    <source>
        <dbReference type="ARBA" id="ARBA00023008"/>
    </source>
</evidence>
<comment type="subcellular location">
    <subcellularLocation>
        <location evidence="1">Secreted</location>
    </subcellularLocation>
</comment>
<keyword evidence="8" id="KW-0094">Blood coagulation</keyword>
<evidence type="ECO:0000256" key="9">
    <source>
        <dbReference type="ARBA" id="ARBA00023157"/>
    </source>
</evidence>
<dbReference type="InterPro" id="IPR046350">
    <property type="entry name" value="Cystatin_sf"/>
</dbReference>
<dbReference type="PANTHER" id="PTHR13814:SF3">
    <property type="entry name" value="HISTIDINE-RICH GLYCOPROTEIN"/>
    <property type="match status" value="1"/>
</dbReference>
<gene>
    <name evidence="16" type="primary">HRG</name>
</gene>
<dbReference type="STRING" id="29139.ENSVURP00010022841"/>
<keyword evidence="3" id="KW-0358">Heparin-binding</keyword>
<dbReference type="CTD" id="3273"/>
<sequence length="505" mass="55700">MRALPVLLLLLASAELSFSLSPADCEAVGPKAVEILNQINENRRDGYQFQLLRVADAHTDAHGEESAVIHYLVLDVKESDCSVLSSTPVQDCQPKGGKRPTETVIGKCKVVAITHPNTTCKPEHDEVIEFNCTTSSVSSALTDPTSGPVIIDYLENPEQYKKQAEKALKEYQEADASVSSFQLLKVERALEERGGESITLYLDFSIRNHSAEAPPHHFSGPEGRPPPPPFFRSCPVFGFCWAALVYNVQNSDLNKPDDLRINCEIFKVEDPSHFSSKRHHHWPHGHFGGHRHHPPRGPHPSHGHFGHGCQEPPHHDHSHEHRGPPPTHPPSLEEREPKGGPDEPDLHHPQGTHPPFGHADHHRHGSHKHGPHGHGPHNHGSCGCGPHGHGPHGHGHHGHGRHGHGHHRHGHHHHGPHGHSPCRRGPPPGLTEQDVHRLPALKKGEVLPLPEISIPSRGHCPHSGSRYPPKPEIQPFPQTSSESCPGSLKFESPQLLLFLEHKDLN</sequence>
<accession>A0A4X2LLC5</accession>
<dbReference type="GO" id="GO:0042730">
    <property type="term" value="P:fibrinolysis"/>
    <property type="evidence" value="ECO:0007669"/>
    <property type="project" value="UniProtKB-KW"/>
</dbReference>
<evidence type="ECO:0000256" key="15">
    <source>
        <dbReference type="SAM" id="SignalP"/>
    </source>
</evidence>
<evidence type="ECO:0000256" key="2">
    <source>
        <dbReference type="ARBA" id="ARBA00022525"/>
    </source>
</evidence>
<keyword evidence="11" id="KW-0280">Fibrinolysis</keyword>
<evidence type="ECO:0000256" key="12">
    <source>
        <dbReference type="ARBA" id="ARBA00039613"/>
    </source>
</evidence>
<evidence type="ECO:0000256" key="4">
    <source>
        <dbReference type="ARBA" id="ARBA00022696"/>
    </source>
</evidence>
<dbReference type="Proteomes" id="UP000314987">
    <property type="component" value="Unassembled WGS sequence"/>
</dbReference>
<evidence type="ECO:0000256" key="14">
    <source>
        <dbReference type="SAM" id="MobiDB-lite"/>
    </source>
</evidence>
<reference evidence="16" key="2">
    <citation type="submission" date="2025-08" db="UniProtKB">
        <authorList>
            <consortium name="Ensembl"/>
        </authorList>
    </citation>
    <scope>IDENTIFICATION</scope>
</reference>
<evidence type="ECO:0000256" key="6">
    <source>
        <dbReference type="ARBA" id="ARBA00022833"/>
    </source>
</evidence>
<keyword evidence="5" id="KW-0677">Repeat</keyword>
<dbReference type="Gene3D" id="3.10.450.10">
    <property type="match status" value="2"/>
</dbReference>
<reference evidence="17" key="1">
    <citation type="submission" date="2018-12" db="EMBL/GenBank/DDBJ databases">
        <authorList>
            <person name="Yazar S."/>
        </authorList>
    </citation>
    <scope>NUCLEOTIDE SEQUENCE [LARGE SCALE GENOMIC DNA]</scope>
</reference>
<evidence type="ECO:0000256" key="8">
    <source>
        <dbReference type="ARBA" id="ARBA00023084"/>
    </source>
</evidence>
<dbReference type="OMA" id="GKGHFPF"/>
<feature type="chain" id="PRO_5021239794" description="Histidine-rich glycoprotein" evidence="15">
    <location>
        <begin position="20"/>
        <end position="505"/>
    </location>
</feature>
<proteinExistence type="predicted"/>
<evidence type="ECO:0000256" key="1">
    <source>
        <dbReference type="ARBA" id="ARBA00004613"/>
    </source>
</evidence>
<keyword evidence="9" id="KW-1015">Disulfide bond</keyword>
<feature type="region of interest" description="Disordered" evidence="14">
    <location>
        <begin position="274"/>
        <end position="468"/>
    </location>
</feature>
<keyword evidence="7" id="KW-0186">Copper</keyword>
<keyword evidence="10" id="KW-0325">Glycoprotein</keyword>
<dbReference type="GeneTree" id="ENSGT00950000182930"/>
<reference evidence="16" key="3">
    <citation type="submission" date="2025-09" db="UniProtKB">
        <authorList>
            <consortium name="Ensembl"/>
        </authorList>
    </citation>
    <scope>IDENTIFICATION</scope>
</reference>
<dbReference type="GO" id="GO:0008201">
    <property type="term" value="F:heparin binding"/>
    <property type="evidence" value="ECO:0007669"/>
    <property type="project" value="UniProtKB-KW"/>
</dbReference>
<dbReference type="RefSeq" id="XP_027731499.1">
    <property type="nucleotide sequence ID" value="XM_027875698.1"/>
</dbReference>
<evidence type="ECO:0000256" key="10">
    <source>
        <dbReference type="ARBA" id="ARBA00023180"/>
    </source>
</evidence>
<dbReference type="SUPFAM" id="SSF54403">
    <property type="entry name" value="Cystatin/monellin"/>
    <property type="match status" value="1"/>
</dbReference>
<dbReference type="GO" id="GO:0010543">
    <property type="term" value="P:regulation of platelet activation"/>
    <property type="evidence" value="ECO:0007669"/>
    <property type="project" value="TreeGrafter"/>
</dbReference>
<dbReference type="AlphaFoldDB" id="A0A4X2LLC5"/>
<keyword evidence="4" id="KW-0356">Hemostasis</keyword>
<name>A0A4X2LLC5_VOMUR</name>
<dbReference type="OrthoDB" id="9941887at2759"/>
<dbReference type="GO" id="GO:0004867">
    <property type="term" value="F:serine-type endopeptidase inhibitor activity"/>
    <property type="evidence" value="ECO:0007669"/>
    <property type="project" value="TreeGrafter"/>
</dbReference>
<evidence type="ECO:0000313" key="16">
    <source>
        <dbReference type="Ensembl" id="ENSVURP00010022841.1"/>
    </source>
</evidence>
<feature type="compositionally biased region" description="Basic residues" evidence="14">
    <location>
        <begin position="360"/>
        <end position="377"/>
    </location>
</feature>
<keyword evidence="15" id="KW-0732">Signal</keyword>
<dbReference type="Ensembl" id="ENSVURT00010025995.1">
    <property type="protein sequence ID" value="ENSVURP00010022841.1"/>
    <property type="gene ID" value="ENSVURG00010017506.1"/>
</dbReference>
<dbReference type="InterPro" id="IPR050735">
    <property type="entry name" value="Kininogen_Fetuin_HRG"/>
</dbReference>
<dbReference type="GO" id="GO:0007596">
    <property type="term" value="P:blood coagulation"/>
    <property type="evidence" value="ECO:0007669"/>
    <property type="project" value="UniProtKB-KW"/>
</dbReference>
<dbReference type="PANTHER" id="PTHR13814">
    <property type="entry name" value="FETUIN"/>
    <property type="match status" value="1"/>
</dbReference>
<feature type="compositionally biased region" description="Basic and acidic residues" evidence="14">
    <location>
        <begin position="312"/>
        <end position="323"/>
    </location>
</feature>
<evidence type="ECO:0000256" key="11">
    <source>
        <dbReference type="ARBA" id="ARBA00023281"/>
    </source>
</evidence>
<protein>
    <recommendedName>
        <fullName evidence="12">Histidine-rich glycoprotein</fullName>
    </recommendedName>
    <alternativeName>
        <fullName evidence="13">Histidine-proline-rich glycoprotein</fullName>
    </alternativeName>
</protein>
<feature type="compositionally biased region" description="Basic residues" evidence="14">
    <location>
        <begin position="389"/>
        <end position="422"/>
    </location>
</feature>
<feature type="compositionally biased region" description="Basic and acidic residues" evidence="14">
    <location>
        <begin position="331"/>
        <end position="348"/>
    </location>
</feature>
<organism evidence="16 17">
    <name type="scientific">Vombatus ursinus</name>
    <name type="common">Common wombat</name>
    <dbReference type="NCBI Taxonomy" id="29139"/>
    <lineage>
        <taxon>Eukaryota</taxon>
        <taxon>Metazoa</taxon>
        <taxon>Chordata</taxon>
        <taxon>Craniata</taxon>
        <taxon>Vertebrata</taxon>
        <taxon>Euteleostomi</taxon>
        <taxon>Mammalia</taxon>
        <taxon>Metatheria</taxon>
        <taxon>Diprotodontia</taxon>
        <taxon>Vombatidae</taxon>
        <taxon>Vombatus</taxon>
    </lineage>
</organism>
<evidence type="ECO:0000313" key="17">
    <source>
        <dbReference type="Proteomes" id="UP000314987"/>
    </source>
</evidence>
<dbReference type="GO" id="GO:0072562">
    <property type="term" value="C:blood microparticle"/>
    <property type="evidence" value="ECO:0007669"/>
    <property type="project" value="TreeGrafter"/>
</dbReference>